<dbReference type="AlphaFoldDB" id="A0A1H3G507"/>
<evidence type="ECO:0008006" key="3">
    <source>
        <dbReference type="Google" id="ProtNLM"/>
    </source>
</evidence>
<keyword evidence="2" id="KW-1185">Reference proteome</keyword>
<reference evidence="2" key="1">
    <citation type="submission" date="2016-10" db="EMBL/GenBank/DDBJ databases">
        <authorList>
            <person name="Varghese N."/>
            <person name="Submissions S."/>
        </authorList>
    </citation>
    <scope>NUCLEOTIDE SEQUENCE [LARGE SCALE GENOMIC DNA]</scope>
    <source>
        <strain evidence="2">DSM 13490</strain>
    </source>
</reference>
<dbReference type="EMBL" id="FNPD01000007">
    <property type="protein sequence ID" value="SDX97544.1"/>
    <property type="molecule type" value="Genomic_DNA"/>
</dbReference>
<gene>
    <name evidence="1" type="ORF">SAMN03080603_01360</name>
</gene>
<dbReference type="RefSeq" id="WP_091461558.1">
    <property type="nucleotide sequence ID" value="NZ_FNPD01000007.1"/>
</dbReference>
<accession>A0A1H3G507</accession>
<organism evidence="1 2">
    <name type="scientific">Acetomicrobium thermoterrenum DSM 13490</name>
    <dbReference type="NCBI Taxonomy" id="1120987"/>
    <lineage>
        <taxon>Bacteria</taxon>
        <taxon>Thermotogati</taxon>
        <taxon>Synergistota</taxon>
        <taxon>Synergistia</taxon>
        <taxon>Synergistales</taxon>
        <taxon>Acetomicrobiaceae</taxon>
        <taxon>Acetomicrobium</taxon>
    </lineage>
</organism>
<sequence>MRLNAKKAVIVFCFCLILGEVLWFQRSVSVNILSERDAVNDLKRQVMVLESAVAQKRALLKIYRASLDKLTEYSLEFPGDNVAPFSTIERILARNMMKIYRVNPIKSTDSDRKAVSVSCGGDYFDLLRALSDIRSSKMAMRLFSLTVKGQEEKLVDVEIFVETIMAGEWN</sequence>
<protein>
    <recommendedName>
        <fullName evidence="3">Type IV pilus assembly protein PilO</fullName>
    </recommendedName>
</protein>
<name>A0A1H3G507_9BACT</name>
<dbReference type="Proteomes" id="UP000199266">
    <property type="component" value="Unassembled WGS sequence"/>
</dbReference>
<proteinExistence type="predicted"/>
<evidence type="ECO:0000313" key="2">
    <source>
        <dbReference type="Proteomes" id="UP000199266"/>
    </source>
</evidence>
<evidence type="ECO:0000313" key="1">
    <source>
        <dbReference type="EMBL" id="SDX97544.1"/>
    </source>
</evidence>